<accession>A0A8K1FGT6</accession>
<name>A0A8K1FGT6_PYTOL</name>
<proteinExistence type="predicted"/>
<protein>
    <submittedName>
        <fullName evidence="3">Uncharacterized protein</fullName>
    </submittedName>
</protein>
<organism evidence="3 4">
    <name type="scientific">Pythium oligandrum</name>
    <name type="common">Mycoparasitic fungus</name>
    <dbReference type="NCBI Taxonomy" id="41045"/>
    <lineage>
        <taxon>Eukaryota</taxon>
        <taxon>Sar</taxon>
        <taxon>Stramenopiles</taxon>
        <taxon>Oomycota</taxon>
        <taxon>Peronosporomycetes</taxon>
        <taxon>Pythiales</taxon>
        <taxon>Pythiaceae</taxon>
        <taxon>Pythium</taxon>
    </lineage>
</organism>
<feature type="chain" id="PRO_5035458005" evidence="2">
    <location>
        <begin position="21"/>
        <end position="440"/>
    </location>
</feature>
<dbReference type="OrthoDB" id="154123at2759"/>
<dbReference type="EMBL" id="SPLM01000110">
    <property type="protein sequence ID" value="TMW59042.1"/>
    <property type="molecule type" value="Genomic_DNA"/>
</dbReference>
<sequence>MKGWRRIALLAVVALAGVNADGSASAGADIQPGTTKTTCSATLADPTAPVYEPVKAMLGETFVKAVVSFITATPFGKIFFLPEANSCIANMNGTVLGSTLVEGISTPVCMGLLDLTSIPFMNQTLSAMTSDSTTPVTSTDILKSLKALKNEDIDQFCNLYVDTIEPCLSSQLLPSLAVVRAKYSNGCCDDWVDAALKTYGYSISGQITKMAQLIGDFACSKQTPSFSGEGTQRCGYTMIQSLIPKADEITTAAALLRSFQVPSDQMCSRTENEPYTDINGNKIPKMDEPTMSGCAVTIDRLGAWAYNLPAADRAEPFDIKSLMEDSKCLRGSELFPLVKYVLGDIMTDSLEVYFSKSCVHWPMKFADSCSFKRPAALIEWPNEPTQAKNVAASIGTNESGTVATTPQNEPTPSPEPSSASTQLVTMASVVVGVVASGLLW</sequence>
<evidence type="ECO:0000313" key="4">
    <source>
        <dbReference type="Proteomes" id="UP000794436"/>
    </source>
</evidence>
<keyword evidence="2" id="KW-0732">Signal</keyword>
<comment type="caution">
    <text evidence="3">The sequence shown here is derived from an EMBL/GenBank/DDBJ whole genome shotgun (WGS) entry which is preliminary data.</text>
</comment>
<dbReference type="AlphaFoldDB" id="A0A8K1FGT6"/>
<gene>
    <name evidence="3" type="ORF">Poli38472_007187</name>
</gene>
<evidence type="ECO:0000256" key="1">
    <source>
        <dbReference type="SAM" id="MobiDB-lite"/>
    </source>
</evidence>
<evidence type="ECO:0000313" key="3">
    <source>
        <dbReference type="EMBL" id="TMW59042.1"/>
    </source>
</evidence>
<feature type="signal peptide" evidence="2">
    <location>
        <begin position="1"/>
        <end position="20"/>
    </location>
</feature>
<reference evidence="3" key="1">
    <citation type="submission" date="2019-03" db="EMBL/GenBank/DDBJ databases">
        <title>Long read genome sequence of the mycoparasitic Pythium oligandrum ATCC 38472 isolated from sugarbeet rhizosphere.</title>
        <authorList>
            <person name="Gaulin E."/>
        </authorList>
    </citation>
    <scope>NUCLEOTIDE SEQUENCE</scope>
    <source>
        <strain evidence="3">ATCC 38472_TT</strain>
    </source>
</reference>
<keyword evidence="4" id="KW-1185">Reference proteome</keyword>
<feature type="region of interest" description="Disordered" evidence="1">
    <location>
        <begin position="397"/>
        <end position="420"/>
    </location>
</feature>
<dbReference type="Proteomes" id="UP000794436">
    <property type="component" value="Unassembled WGS sequence"/>
</dbReference>
<evidence type="ECO:0000256" key="2">
    <source>
        <dbReference type="SAM" id="SignalP"/>
    </source>
</evidence>